<sequence length="221" mass="24672">MPREWAEVIGQGALYQPDDFKLAAYQLISNQILYESNNQQSFAYRLIDRYRNAFRETFDLLGMSLKFDSTYRYVAVIPYLEKQKNMSTADALLLLVLRKLYHVKALQGSLDSGSAVLPIDEFLESYRAETGRELPPEAGALKELLGRMKAFGVVKMPATEPGSDQPFDVEILPGIEAIVSEATLSRLTEYAGRARGISVEDAPEKMPAVELAVVGDDREEA</sequence>
<dbReference type="RefSeq" id="WP_103524478.1">
    <property type="nucleotide sequence ID" value="NZ_JAIZDC010000001.1"/>
</dbReference>
<dbReference type="Proteomes" id="UP000274139">
    <property type="component" value="Unassembled WGS sequence"/>
</dbReference>
<proteinExistence type="predicted"/>
<dbReference type="EMBL" id="RFAR01000036">
    <property type="protein sequence ID" value="RMC98539.1"/>
    <property type="molecule type" value="Genomic_DNA"/>
</dbReference>
<name>A0A454JIZ7_9NEIS</name>
<dbReference type="Pfam" id="PF13835">
    <property type="entry name" value="DUF4194"/>
    <property type="match status" value="1"/>
</dbReference>
<accession>A0A454JIZ7</accession>
<organism evidence="1 2">
    <name type="scientific">Aquitalea palustris</name>
    <dbReference type="NCBI Taxonomy" id="2480983"/>
    <lineage>
        <taxon>Bacteria</taxon>
        <taxon>Pseudomonadati</taxon>
        <taxon>Pseudomonadota</taxon>
        <taxon>Betaproteobacteria</taxon>
        <taxon>Neisseriales</taxon>
        <taxon>Chromobacteriaceae</taxon>
        <taxon>Aquitalea</taxon>
    </lineage>
</organism>
<evidence type="ECO:0000313" key="2">
    <source>
        <dbReference type="Proteomes" id="UP000274139"/>
    </source>
</evidence>
<dbReference type="InterPro" id="IPR025449">
    <property type="entry name" value="JetB"/>
</dbReference>
<reference evidence="1 2" key="1">
    <citation type="submission" date="2018-10" db="EMBL/GenBank/DDBJ databases">
        <title>Draft genome sequence of Aquitalea MWU14-2217 isolated from a wild cranberry bog in Provincetown, Massachusetts.</title>
        <authorList>
            <person name="Ebadzadsahrai G."/>
            <person name="Soby S."/>
        </authorList>
    </citation>
    <scope>NUCLEOTIDE SEQUENCE [LARGE SCALE GENOMIC DNA]</scope>
    <source>
        <strain evidence="1 2">MWU14-2217</strain>
    </source>
</reference>
<keyword evidence="2" id="KW-1185">Reference proteome</keyword>
<comment type="caution">
    <text evidence="1">The sequence shown here is derived from an EMBL/GenBank/DDBJ whole genome shotgun (WGS) entry which is preliminary data.</text>
</comment>
<protein>
    <submittedName>
        <fullName evidence="1">DUF4194 domain-containing protein</fullName>
    </submittedName>
</protein>
<gene>
    <name evidence="1" type="ORF">EAY64_09215</name>
</gene>
<evidence type="ECO:0000313" key="1">
    <source>
        <dbReference type="EMBL" id="RMC98539.1"/>
    </source>
</evidence>
<dbReference type="AlphaFoldDB" id="A0A454JIZ7"/>